<dbReference type="Proteomes" id="UP000192320">
    <property type="component" value="Unassembled WGS sequence"/>
</dbReference>
<protein>
    <submittedName>
        <fullName evidence="3">Uncharacterized protein</fullName>
    </submittedName>
</protein>
<accession>A0A7I7R541</accession>
<evidence type="ECO:0000313" key="3">
    <source>
        <dbReference type="EMBL" id="ORA99986.1"/>
    </source>
</evidence>
<dbReference type="OrthoDB" id="166978at2"/>
<proteinExistence type="predicted"/>
<keyword evidence="2" id="KW-0732">Signal</keyword>
<name>A0A7I7R541_9MYCO</name>
<gene>
    <name evidence="3" type="ORF">BST33_13000</name>
</gene>
<dbReference type="RefSeq" id="WP_109558953.1">
    <property type="nucleotide sequence ID" value="NZ_AP022589.1"/>
</dbReference>
<feature type="region of interest" description="Disordered" evidence="1">
    <location>
        <begin position="29"/>
        <end position="51"/>
    </location>
</feature>
<evidence type="ECO:0000256" key="1">
    <source>
        <dbReference type="SAM" id="MobiDB-lite"/>
    </source>
</evidence>
<dbReference type="AlphaFoldDB" id="A0A7I7R541"/>
<sequence length="155" mass="15820">MRSIKPAGTAAFTLAVTLAAACAAAGIAGAEPAPSPAPPPAPAPKQVIEGDGTFAVGTDIVPGTYRSDGPRDGNACYWRRIGGEKTLDSAMTKKPQVVLIEPTDTAFRTDRCQTWQLTECPPTCAPVPQPSAGLPDVLKGFVPQARPPAPTTGGG</sequence>
<organism evidence="3 4">
    <name type="scientific">Mycolicibacter minnesotensis</name>
    <dbReference type="NCBI Taxonomy" id="1118379"/>
    <lineage>
        <taxon>Bacteria</taxon>
        <taxon>Bacillati</taxon>
        <taxon>Actinomycetota</taxon>
        <taxon>Actinomycetes</taxon>
        <taxon>Mycobacteriales</taxon>
        <taxon>Mycobacteriaceae</taxon>
        <taxon>Mycolicibacter</taxon>
    </lineage>
</organism>
<dbReference type="EMBL" id="MVHZ01000013">
    <property type="protein sequence ID" value="ORA99986.1"/>
    <property type="molecule type" value="Genomic_DNA"/>
</dbReference>
<reference evidence="3 4" key="1">
    <citation type="submission" date="2017-02" db="EMBL/GenBank/DDBJ databases">
        <title>The new phylogeny of genus Mycobacterium.</title>
        <authorList>
            <person name="Tortoli E."/>
            <person name="Trovato A."/>
            <person name="Cirillo D.M."/>
        </authorList>
    </citation>
    <scope>NUCLEOTIDE SEQUENCE [LARGE SCALE GENOMIC DNA]</scope>
    <source>
        <strain evidence="3 4">DSM 45633</strain>
    </source>
</reference>
<dbReference type="PROSITE" id="PS51257">
    <property type="entry name" value="PROKAR_LIPOPROTEIN"/>
    <property type="match status" value="1"/>
</dbReference>
<comment type="caution">
    <text evidence="3">The sequence shown here is derived from an EMBL/GenBank/DDBJ whole genome shotgun (WGS) entry which is preliminary data.</text>
</comment>
<evidence type="ECO:0000313" key="4">
    <source>
        <dbReference type="Proteomes" id="UP000192320"/>
    </source>
</evidence>
<keyword evidence="4" id="KW-1185">Reference proteome</keyword>
<feature type="chain" id="PRO_5043781058" evidence="2">
    <location>
        <begin position="31"/>
        <end position="155"/>
    </location>
</feature>
<evidence type="ECO:0000256" key="2">
    <source>
        <dbReference type="SAM" id="SignalP"/>
    </source>
</evidence>
<feature type="compositionally biased region" description="Pro residues" evidence="1">
    <location>
        <begin position="33"/>
        <end position="43"/>
    </location>
</feature>
<feature type="signal peptide" evidence="2">
    <location>
        <begin position="1"/>
        <end position="30"/>
    </location>
</feature>